<protein>
    <submittedName>
        <fullName evidence="1">Uncharacterized protein</fullName>
    </submittedName>
</protein>
<keyword evidence="2" id="KW-1185">Reference proteome</keyword>
<dbReference type="EMBL" id="JANIDV010000001">
    <property type="protein sequence ID" value="MCX5616026.1"/>
    <property type="molecule type" value="Genomic_DNA"/>
</dbReference>
<gene>
    <name evidence="1" type="ORF">NQF87_03425</name>
</gene>
<accession>A0ABT3WAB0</accession>
<sequence length="54" mass="6157">MPMIIHPTKQLLELALARYEEIPLRSQVELMGALSRALRIETIADLANVLKEEK</sequence>
<evidence type="ECO:0000313" key="2">
    <source>
        <dbReference type="Proteomes" id="UP001165633"/>
    </source>
</evidence>
<name>A0ABT3WAB0_9PROT</name>
<dbReference type="Proteomes" id="UP001165633">
    <property type="component" value="Unassembled WGS sequence"/>
</dbReference>
<proteinExistence type="predicted"/>
<evidence type="ECO:0000313" key="1">
    <source>
        <dbReference type="EMBL" id="MCX5616026.1"/>
    </source>
</evidence>
<comment type="caution">
    <text evidence="1">The sequence shown here is derived from an EMBL/GenBank/DDBJ whole genome shotgun (WGS) entry which is preliminary data.</text>
</comment>
<organism evidence="1 2">
    <name type="scientific">Bombella dulcis</name>
    <dbReference type="NCBI Taxonomy" id="2967339"/>
    <lineage>
        <taxon>Bacteria</taxon>
        <taxon>Pseudomonadati</taxon>
        <taxon>Pseudomonadota</taxon>
        <taxon>Alphaproteobacteria</taxon>
        <taxon>Acetobacterales</taxon>
        <taxon>Acetobacteraceae</taxon>
        <taxon>Bombella</taxon>
    </lineage>
</organism>
<reference evidence="1" key="1">
    <citation type="submission" date="2022-07" db="EMBL/GenBank/DDBJ databases">
        <title>Bombella genomes.</title>
        <authorList>
            <person name="Harer L."/>
            <person name="Styblova S."/>
            <person name="Ehrmann M."/>
        </authorList>
    </citation>
    <scope>NUCLEOTIDE SEQUENCE</scope>
    <source>
        <strain evidence="1">TMW 2.2559</strain>
    </source>
</reference>
<dbReference type="RefSeq" id="WP_266126997.1">
    <property type="nucleotide sequence ID" value="NZ_JANIDV010000001.1"/>
</dbReference>